<evidence type="ECO:0000313" key="7">
    <source>
        <dbReference type="EMBL" id="TDK66449.1"/>
    </source>
</evidence>
<dbReference type="GO" id="GO:0046872">
    <property type="term" value="F:metal ion binding"/>
    <property type="evidence" value="ECO:0007669"/>
    <property type="project" value="UniProtKB-KW"/>
</dbReference>
<dbReference type="PANTHER" id="PTHR43032:SF3">
    <property type="entry name" value="PROTEIN-METHIONINE-SULFOXIDE REDUCTASE CATALYTIC SUBUNIT MSRP"/>
    <property type="match status" value="1"/>
</dbReference>
<feature type="binding site" evidence="5">
    <location>
        <position position="196"/>
    </location>
    <ligand>
        <name>Mo-molybdopterin</name>
        <dbReference type="ChEBI" id="CHEBI:71302"/>
    </ligand>
</feature>
<keyword evidence="4 5" id="KW-0560">Oxidoreductase</keyword>
<dbReference type="Proteomes" id="UP000294829">
    <property type="component" value="Unassembled WGS sequence"/>
</dbReference>
<dbReference type="InterPro" id="IPR036374">
    <property type="entry name" value="OxRdtase_Mopterin-bd_sf"/>
</dbReference>
<comment type="subunit">
    <text evidence="5">Heterodimer of a catalytic subunit (MsrP) and a heme-binding subunit (MsrQ).</text>
</comment>
<evidence type="ECO:0000313" key="8">
    <source>
        <dbReference type="Proteomes" id="UP000294829"/>
    </source>
</evidence>
<feature type="binding site" evidence="5">
    <location>
        <position position="55"/>
    </location>
    <ligand>
        <name>Mo-molybdopterin</name>
        <dbReference type="ChEBI" id="CHEBI:71302"/>
    </ligand>
</feature>
<reference evidence="7 8" key="1">
    <citation type="submission" date="2019-03" db="EMBL/GenBank/DDBJ databases">
        <title>Sapientia aquatica gen. nov., sp. nov., isolated from a crater lake.</title>
        <authorList>
            <person name="Felfoldi T."/>
            <person name="Szabo A."/>
            <person name="Toth E."/>
            <person name="Schumann P."/>
            <person name="Keki Z."/>
            <person name="Marialigeti K."/>
            <person name="Mathe I."/>
        </authorList>
    </citation>
    <scope>NUCLEOTIDE SEQUENCE [LARGE SCALE GENOMIC DNA]</scope>
    <source>
        <strain evidence="7 8">SA-152</strain>
    </source>
</reference>
<dbReference type="EC" id="1.8.5.-" evidence="5"/>
<dbReference type="Gene3D" id="3.90.420.10">
    <property type="entry name" value="Oxidoreductase, molybdopterin-binding domain"/>
    <property type="match status" value="1"/>
</dbReference>
<gene>
    <name evidence="5 7" type="primary">msrP</name>
    <name evidence="7" type="ORF">E2I14_08225</name>
</gene>
<evidence type="ECO:0000256" key="3">
    <source>
        <dbReference type="ARBA" id="ARBA00022729"/>
    </source>
</evidence>
<proteinExistence type="inferred from homology"/>
<dbReference type="NCBIfam" id="NF003767">
    <property type="entry name" value="PRK05363.1"/>
    <property type="match status" value="1"/>
</dbReference>
<accession>A0A4R5W4D6</accession>
<feature type="domain" description="Oxidoreductase molybdopterin-binding" evidence="6">
    <location>
        <begin position="74"/>
        <end position="230"/>
    </location>
</feature>
<comment type="caution">
    <text evidence="7">The sequence shown here is derived from an EMBL/GenBank/DDBJ whole genome shotgun (WGS) entry which is preliminary data.</text>
</comment>
<keyword evidence="8" id="KW-1185">Reference proteome</keyword>
<sequence length="292" mass="33506">MTVVIHSSDITTESAFLKRRQLIQSALLLGILPAVQSVSAEVEAPNTIEQISRYNNYYEFSTNKEVIWKLAEAFKPHPWTLTIEGEVQRPRTIAFDDLLKQFPQEERIYRLRCVEGWAMVIPWQGFSLASLIKTCNPTSRAKFVEFIGLERPTEMIGQRNKMMAWPYTEGLRIDEALHPLTLLVTGLYGHPLPNQNGAPLRLAVPWKYGFKSIKAITKIRLVEEQPVSSWMRSAPSEYGFYANVNPDVSHPRWSQRREVRIGHASKQPTLLFNGYADQVASMYQGMDLVKYF</sequence>
<protein>
    <recommendedName>
        <fullName evidence="5">Protein-methionine-sulfoxide reductase catalytic subunit MsrP</fullName>
        <ecNumber evidence="5">1.8.5.-</ecNumber>
    </recommendedName>
</protein>
<dbReference type="Pfam" id="PF00174">
    <property type="entry name" value="Oxidored_molyb"/>
    <property type="match status" value="1"/>
</dbReference>
<comment type="function">
    <text evidence="5">Part of the MsrPQ system that repairs oxidized periplasmic proteins containing methionine sulfoxide residues (Met-O), using respiratory chain electrons. Thus protects these proteins from oxidative-stress damage caused by reactive species of oxygen and chlorine generated by the host defense mechanisms. MsrPQ is essential for the maintenance of envelope integrity under bleach stress, rescuing a wide series of structurally unrelated periplasmic proteins from methionine oxidation. The catalytic subunit MsrP is non-stereospecific, being able to reduce both (R-) and (S-) diastereoisomers of methionine sulfoxide.</text>
</comment>
<comment type="cofactor">
    <cofactor evidence="5">
        <name>Mo-molybdopterin</name>
        <dbReference type="ChEBI" id="CHEBI:71302"/>
    </cofactor>
    <text evidence="5">Binds 1 Mo-molybdopterin (Mo-MPT) cofactor per subunit.</text>
</comment>
<feature type="binding site" evidence="5">
    <location>
        <begin position="212"/>
        <end position="214"/>
    </location>
    <ligand>
        <name>Mo-molybdopterin</name>
        <dbReference type="ChEBI" id="CHEBI:71302"/>
    </ligand>
</feature>
<dbReference type="AlphaFoldDB" id="A0A4R5W4D6"/>
<dbReference type="InterPro" id="IPR022867">
    <property type="entry name" value="MsrP"/>
</dbReference>
<evidence type="ECO:0000256" key="2">
    <source>
        <dbReference type="ARBA" id="ARBA00022723"/>
    </source>
</evidence>
<dbReference type="EMBL" id="SMYL01000003">
    <property type="protein sequence ID" value="TDK66449.1"/>
    <property type="molecule type" value="Genomic_DNA"/>
</dbReference>
<dbReference type="SUPFAM" id="SSF56524">
    <property type="entry name" value="Oxidoreductase molybdopterin-binding domain"/>
    <property type="match status" value="1"/>
</dbReference>
<dbReference type="GO" id="GO:0016672">
    <property type="term" value="F:oxidoreductase activity, acting on a sulfur group of donors, quinone or similar compound as acceptor"/>
    <property type="evidence" value="ECO:0007669"/>
    <property type="project" value="UniProtKB-UniRule"/>
</dbReference>
<comment type="catalytic activity">
    <reaction evidence="5">
        <text>L-methionyl-[protein] + a quinone + H2O = L-methionyl-(R)-S-oxide-[protein] + a quinol</text>
        <dbReference type="Rhea" id="RHEA:51296"/>
        <dbReference type="Rhea" id="RHEA-COMP:12313"/>
        <dbReference type="Rhea" id="RHEA-COMP:12314"/>
        <dbReference type="ChEBI" id="CHEBI:15377"/>
        <dbReference type="ChEBI" id="CHEBI:16044"/>
        <dbReference type="ChEBI" id="CHEBI:24646"/>
        <dbReference type="ChEBI" id="CHEBI:45764"/>
        <dbReference type="ChEBI" id="CHEBI:132124"/>
    </reaction>
</comment>
<dbReference type="GO" id="GO:0043546">
    <property type="term" value="F:molybdopterin cofactor binding"/>
    <property type="evidence" value="ECO:0007669"/>
    <property type="project" value="UniProtKB-UniRule"/>
</dbReference>
<evidence type="ECO:0000256" key="4">
    <source>
        <dbReference type="ARBA" id="ARBA00023002"/>
    </source>
</evidence>
<dbReference type="HAMAP" id="MF_01206">
    <property type="entry name" value="MsrP"/>
    <property type="match status" value="1"/>
</dbReference>
<organism evidence="7 8">
    <name type="scientific">Sapientia aquatica</name>
    <dbReference type="NCBI Taxonomy" id="1549640"/>
    <lineage>
        <taxon>Bacteria</taxon>
        <taxon>Pseudomonadati</taxon>
        <taxon>Pseudomonadota</taxon>
        <taxon>Betaproteobacteria</taxon>
        <taxon>Burkholderiales</taxon>
        <taxon>Oxalobacteraceae</taxon>
        <taxon>Sapientia</taxon>
    </lineage>
</organism>
<evidence type="ECO:0000259" key="6">
    <source>
        <dbReference type="Pfam" id="PF00174"/>
    </source>
</evidence>
<evidence type="ECO:0000256" key="5">
    <source>
        <dbReference type="HAMAP-Rule" id="MF_01206"/>
    </source>
</evidence>
<feature type="binding site" evidence="5">
    <location>
        <begin position="58"/>
        <end position="59"/>
    </location>
    <ligand>
        <name>Mo-molybdopterin</name>
        <dbReference type="ChEBI" id="CHEBI:71302"/>
    </ligand>
</feature>
<comment type="catalytic activity">
    <reaction evidence="5">
        <text>L-methionyl-[protein] + a quinone + H2O = L-methionyl-(S)-S-oxide-[protein] + a quinol</text>
        <dbReference type="Rhea" id="RHEA:51292"/>
        <dbReference type="Rhea" id="RHEA-COMP:12313"/>
        <dbReference type="Rhea" id="RHEA-COMP:12315"/>
        <dbReference type="ChEBI" id="CHEBI:15377"/>
        <dbReference type="ChEBI" id="CHEBI:16044"/>
        <dbReference type="ChEBI" id="CHEBI:24646"/>
        <dbReference type="ChEBI" id="CHEBI:44120"/>
        <dbReference type="ChEBI" id="CHEBI:132124"/>
    </reaction>
</comment>
<name>A0A4R5W4D6_9BURK</name>
<comment type="similarity">
    <text evidence="5">Belongs to the MsrP family.</text>
</comment>
<dbReference type="GO" id="GO:0030091">
    <property type="term" value="P:protein repair"/>
    <property type="evidence" value="ECO:0007669"/>
    <property type="project" value="UniProtKB-UniRule"/>
</dbReference>
<keyword evidence="2 5" id="KW-0479">Metal-binding</keyword>
<feature type="binding site" evidence="5">
    <location>
        <position position="201"/>
    </location>
    <ligand>
        <name>Mo-molybdopterin</name>
        <dbReference type="ChEBI" id="CHEBI:71302"/>
    </ligand>
</feature>
<evidence type="ECO:0000256" key="1">
    <source>
        <dbReference type="ARBA" id="ARBA00022505"/>
    </source>
</evidence>
<feature type="binding site" evidence="5">
    <location>
        <position position="113"/>
    </location>
    <ligand>
        <name>Mo-molybdopterin</name>
        <dbReference type="ChEBI" id="CHEBI:71302"/>
    </ligand>
    <ligandPart>
        <name>Mo</name>
        <dbReference type="ChEBI" id="CHEBI:28685"/>
    </ligandPart>
</feature>
<dbReference type="PANTHER" id="PTHR43032">
    <property type="entry name" value="PROTEIN-METHIONINE-SULFOXIDE REDUCTASE"/>
    <property type="match status" value="1"/>
</dbReference>
<dbReference type="InterPro" id="IPR000572">
    <property type="entry name" value="OxRdtase_Mopterin-bd_dom"/>
</dbReference>
<comment type="caution">
    <text evidence="5">Lacks conserved residue(s) required for the propagation of feature annotation.</text>
</comment>
<keyword evidence="3 5" id="KW-0732">Signal</keyword>
<dbReference type="OrthoDB" id="9795587at2"/>
<keyword evidence="1 5" id="KW-0500">Molybdenum</keyword>